<dbReference type="AlphaFoldDB" id="A0A833S6D5"/>
<evidence type="ECO:0000313" key="3">
    <source>
        <dbReference type="Proteomes" id="UP000655588"/>
    </source>
</evidence>
<keyword evidence="3" id="KW-1185">Reference proteome</keyword>
<feature type="compositionally biased region" description="Basic and acidic residues" evidence="1">
    <location>
        <begin position="97"/>
        <end position="114"/>
    </location>
</feature>
<accession>A0A833S6D5</accession>
<evidence type="ECO:0000256" key="1">
    <source>
        <dbReference type="SAM" id="MobiDB-lite"/>
    </source>
</evidence>
<feature type="region of interest" description="Disordered" evidence="1">
    <location>
        <begin position="82"/>
        <end position="123"/>
    </location>
</feature>
<organism evidence="2 3">
    <name type="scientific">Frieseomelitta varia</name>
    <dbReference type="NCBI Taxonomy" id="561572"/>
    <lineage>
        <taxon>Eukaryota</taxon>
        <taxon>Metazoa</taxon>
        <taxon>Ecdysozoa</taxon>
        <taxon>Arthropoda</taxon>
        <taxon>Hexapoda</taxon>
        <taxon>Insecta</taxon>
        <taxon>Pterygota</taxon>
        <taxon>Neoptera</taxon>
        <taxon>Endopterygota</taxon>
        <taxon>Hymenoptera</taxon>
        <taxon>Apocrita</taxon>
        <taxon>Aculeata</taxon>
        <taxon>Apoidea</taxon>
        <taxon>Anthophila</taxon>
        <taxon>Apidae</taxon>
        <taxon>Frieseomelitta</taxon>
    </lineage>
</organism>
<comment type="caution">
    <text evidence="2">The sequence shown here is derived from an EMBL/GenBank/DDBJ whole genome shotgun (WGS) entry which is preliminary data.</text>
</comment>
<dbReference type="Proteomes" id="UP000655588">
    <property type="component" value="Unassembled WGS sequence"/>
</dbReference>
<sequence>MNEKRKGSIRVDLLIQLILPSENTTYGVNGSRCRRKNSSEFPPVCYILKKSQSCLCIVGYKLKQDGSDRMGNRGRQLRVLTFDGNAETSQGGAQRGQKHERPSSRADTQLDKTESAYSKLSAR</sequence>
<proteinExistence type="predicted"/>
<evidence type="ECO:0000313" key="2">
    <source>
        <dbReference type="EMBL" id="KAF3427161.1"/>
    </source>
</evidence>
<gene>
    <name evidence="2" type="ORF">E2986_12129</name>
</gene>
<name>A0A833S6D5_9HYME</name>
<reference evidence="2" key="1">
    <citation type="submission" date="2019-11" db="EMBL/GenBank/DDBJ databases">
        <title>The nuclear and mitochondrial genomes of Frieseomelitta varia - a highly eusocial stingless bee (Meliponini) with a permanently sterile worker caste.</title>
        <authorList>
            <person name="Freitas F.C.P."/>
            <person name="Lourenco A.P."/>
            <person name="Nunes F.M.F."/>
            <person name="Paschoal A.R."/>
            <person name="Abreu F.C.P."/>
            <person name="Barbin F.O."/>
            <person name="Bataglia L."/>
            <person name="Cardoso-Junior C.A.M."/>
            <person name="Cervoni M.S."/>
            <person name="Silva S.R."/>
            <person name="Dalarmi F."/>
            <person name="Del Lama M.A."/>
            <person name="Depintor T.S."/>
            <person name="Ferreira K.M."/>
            <person name="Goria P.S."/>
            <person name="Jaskot M.C."/>
            <person name="Lago D.C."/>
            <person name="Luna-Lucena D."/>
            <person name="Moda L.M."/>
            <person name="Nascimento L."/>
            <person name="Pedrino M."/>
            <person name="Rabico F.O."/>
            <person name="Sanches F.C."/>
            <person name="Santos D.E."/>
            <person name="Santos C.G."/>
            <person name="Vieira J."/>
            <person name="Lopes T.F."/>
            <person name="Barchuk A.R."/>
            <person name="Hartfelder K."/>
            <person name="Simoes Z.L.P."/>
            <person name="Bitondi M.M.G."/>
            <person name="Pinheiro D.G."/>
        </authorList>
    </citation>
    <scope>NUCLEOTIDE SEQUENCE</scope>
    <source>
        <strain evidence="2">USP_RPSP 00005682</strain>
        <tissue evidence="2">Whole individual</tissue>
    </source>
</reference>
<dbReference type="EMBL" id="WNWW01000273">
    <property type="protein sequence ID" value="KAF3427161.1"/>
    <property type="molecule type" value="Genomic_DNA"/>
</dbReference>
<protein>
    <submittedName>
        <fullName evidence="2">Uncharacterized protein</fullName>
    </submittedName>
</protein>